<dbReference type="HOGENOM" id="CLU_2016692_0_0_1"/>
<dbReference type="EMBL" id="KN837125">
    <property type="protein sequence ID" value="KIJ43069.1"/>
    <property type="molecule type" value="Genomic_DNA"/>
</dbReference>
<evidence type="ECO:0000313" key="2">
    <source>
        <dbReference type="Proteomes" id="UP000054279"/>
    </source>
</evidence>
<keyword evidence="2" id="KW-1185">Reference proteome</keyword>
<evidence type="ECO:0000313" key="1">
    <source>
        <dbReference type="EMBL" id="KIJ43069.1"/>
    </source>
</evidence>
<accession>A0A0C9V7R3</accession>
<gene>
    <name evidence="1" type="ORF">M422DRAFT_253561</name>
</gene>
<dbReference type="Proteomes" id="UP000054279">
    <property type="component" value="Unassembled WGS sequence"/>
</dbReference>
<dbReference type="OrthoDB" id="3251634at2759"/>
<organism evidence="1 2">
    <name type="scientific">Sphaerobolus stellatus (strain SS14)</name>
    <dbReference type="NCBI Taxonomy" id="990650"/>
    <lineage>
        <taxon>Eukaryota</taxon>
        <taxon>Fungi</taxon>
        <taxon>Dikarya</taxon>
        <taxon>Basidiomycota</taxon>
        <taxon>Agaricomycotina</taxon>
        <taxon>Agaricomycetes</taxon>
        <taxon>Phallomycetidae</taxon>
        <taxon>Geastrales</taxon>
        <taxon>Sphaerobolaceae</taxon>
        <taxon>Sphaerobolus</taxon>
    </lineage>
</organism>
<protein>
    <recommendedName>
        <fullName evidence="3">Late embryogenesis abundant protein LEA-2 subgroup domain-containing protein</fullName>
    </recommendedName>
</protein>
<proteinExistence type="predicted"/>
<name>A0A0C9V7R3_SPHS4</name>
<sequence>MVIGLSTFSTWVVGLKFDVNNPLKVPRSIQHVTANGSVDGTVFINLTHDFDNFTILPGEVVNSGTIQNVLLSQGIIATLNIILLGLLGVESDIVLAVVGKPITVKGLTQYNVSASYTIDLTAL</sequence>
<evidence type="ECO:0008006" key="3">
    <source>
        <dbReference type="Google" id="ProtNLM"/>
    </source>
</evidence>
<dbReference type="AlphaFoldDB" id="A0A0C9V7R3"/>
<reference evidence="1 2" key="1">
    <citation type="submission" date="2014-06" db="EMBL/GenBank/DDBJ databases">
        <title>Evolutionary Origins and Diversification of the Mycorrhizal Mutualists.</title>
        <authorList>
            <consortium name="DOE Joint Genome Institute"/>
            <consortium name="Mycorrhizal Genomics Consortium"/>
            <person name="Kohler A."/>
            <person name="Kuo A."/>
            <person name="Nagy L.G."/>
            <person name="Floudas D."/>
            <person name="Copeland A."/>
            <person name="Barry K.W."/>
            <person name="Cichocki N."/>
            <person name="Veneault-Fourrey C."/>
            <person name="LaButti K."/>
            <person name="Lindquist E.A."/>
            <person name="Lipzen A."/>
            <person name="Lundell T."/>
            <person name="Morin E."/>
            <person name="Murat C."/>
            <person name="Riley R."/>
            <person name="Ohm R."/>
            <person name="Sun H."/>
            <person name="Tunlid A."/>
            <person name="Henrissat B."/>
            <person name="Grigoriev I.V."/>
            <person name="Hibbett D.S."/>
            <person name="Martin F."/>
        </authorList>
    </citation>
    <scope>NUCLEOTIDE SEQUENCE [LARGE SCALE GENOMIC DNA]</scope>
    <source>
        <strain evidence="1 2">SS14</strain>
    </source>
</reference>